<dbReference type="GO" id="GO:0003993">
    <property type="term" value="F:acid phosphatase activity"/>
    <property type="evidence" value="ECO:0007669"/>
    <property type="project" value="UniProtKB-EC"/>
</dbReference>
<dbReference type="OrthoDB" id="10257284at2759"/>
<keyword evidence="2" id="KW-0378">Hydrolase</keyword>
<dbReference type="EC" id="3.1.3.2" evidence="2"/>
<accession>M2WXF0</accession>
<reference evidence="3" key="1">
    <citation type="journal article" date="2013" name="Science">
        <title>Gene transfer from bacteria and archaea facilitated evolution of an extremophilic eukaryote.</title>
        <authorList>
            <person name="Schonknecht G."/>
            <person name="Chen W.H."/>
            <person name="Ternes C.M."/>
            <person name="Barbier G.G."/>
            <person name="Shrestha R.P."/>
            <person name="Stanke M."/>
            <person name="Brautigam A."/>
            <person name="Baker B.J."/>
            <person name="Banfield J.F."/>
            <person name="Garavito R.M."/>
            <person name="Carr K."/>
            <person name="Wilkerson C."/>
            <person name="Rensing S.A."/>
            <person name="Gagneul D."/>
            <person name="Dickenson N.E."/>
            <person name="Oesterhelt C."/>
            <person name="Lercher M.J."/>
            <person name="Weber A.P."/>
        </authorList>
    </citation>
    <scope>NUCLEOTIDE SEQUENCE [LARGE SCALE GENOMIC DNA]</scope>
    <source>
        <strain evidence="3">074W</strain>
    </source>
</reference>
<organism evidence="2 3">
    <name type="scientific">Galdieria sulphuraria</name>
    <name type="common">Red alga</name>
    <dbReference type="NCBI Taxonomy" id="130081"/>
    <lineage>
        <taxon>Eukaryota</taxon>
        <taxon>Rhodophyta</taxon>
        <taxon>Bangiophyceae</taxon>
        <taxon>Galdieriales</taxon>
        <taxon>Galdieriaceae</taxon>
        <taxon>Galdieria</taxon>
    </lineage>
</organism>
<gene>
    <name evidence="2" type="ORF">Gasu_37720</name>
</gene>
<dbReference type="InterPro" id="IPR029033">
    <property type="entry name" value="His_PPase_superfam"/>
</dbReference>
<dbReference type="SUPFAM" id="SSF53254">
    <property type="entry name" value="Phosphoglycerate mutase-like"/>
    <property type="match status" value="1"/>
</dbReference>
<comment type="similarity">
    <text evidence="1">Belongs to the histidine acid phosphatase family.</text>
</comment>
<dbReference type="Gene3D" id="3.40.50.1240">
    <property type="entry name" value="Phosphoglycerate mutase-like"/>
    <property type="match status" value="1"/>
</dbReference>
<dbReference type="eggNOG" id="KOG3720">
    <property type="taxonomic scope" value="Eukaryota"/>
</dbReference>
<keyword evidence="3" id="KW-1185">Reference proteome</keyword>
<dbReference type="Gramene" id="EME28720">
    <property type="protein sequence ID" value="EME28720"/>
    <property type="gene ID" value="Gasu_37720"/>
</dbReference>
<name>M2WXF0_GALSU</name>
<evidence type="ECO:0000313" key="3">
    <source>
        <dbReference type="Proteomes" id="UP000030680"/>
    </source>
</evidence>
<sequence length="430" mass="49211">MLNRTWVSCVLSVSGVITCINLKSLVYSDYKRPESDFPLTLPGELIFSQVIFRHGARSPVYEVKGDSSSWNFCSPDIYEKYLLPVNIVSLSTSTANPVEDDSKSQETTPINVCKRGQLTAFGVQQMVTVGGLFRKRYFEEFHLLDKQDWKNQIYVRSTFMKRAVQSAQAFLQGLLCECELQEGERVSIHVLDKKDENLFPNSYQCPRIKELYAYGRKLLSENKEKFIMPELAAGYWNLQSPLDFIRLRDVIISREAHGLPPLESDDGTKLPHEEVVERGHRAMSHLVLGYNERTRNESLKLSGGLLLKELLEHMKESVQGKQSYRCLLYSGHDTSLVPLLCMLQIYNDEWPPFGSFLAFELYRNSKGEHYVGIYYNGQRCSLPSCGNRPFCPWEEFERQMSPFLLQDSADAACQPSKPLGGPEEMRTTYA</sequence>
<dbReference type="EMBL" id="KB454516">
    <property type="protein sequence ID" value="EME28720.1"/>
    <property type="molecule type" value="Genomic_DNA"/>
</dbReference>
<dbReference type="InterPro" id="IPR050645">
    <property type="entry name" value="Histidine_acid_phosphatase"/>
</dbReference>
<dbReference type="RefSeq" id="XP_005705240.1">
    <property type="nucleotide sequence ID" value="XM_005705183.1"/>
</dbReference>
<dbReference type="CDD" id="cd07061">
    <property type="entry name" value="HP_HAP_like"/>
    <property type="match status" value="1"/>
</dbReference>
<dbReference type="PANTHER" id="PTHR11567">
    <property type="entry name" value="ACID PHOSPHATASE-RELATED"/>
    <property type="match status" value="1"/>
</dbReference>
<dbReference type="Pfam" id="PF00328">
    <property type="entry name" value="His_Phos_2"/>
    <property type="match status" value="2"/>
</dbReference>
<dbReference type="AlphaFoldDB" id="M2WXF0"/>
<dbReference type="KEGG" id="gsl:Gasu_37720"/>
<dbReference type="PANTHER" id="PTHR11567:SF202">
    <property type="entry name" value="LYSOPHOSPHATIDIC ACID PHOSPHATASE TYPE 6"/>
    <property type="match status" value="1"/>
</dbReference>
<evidence type="ECO:0000256" key="1">
    <source>
        <dbReference type="ARBA" id="ARBA00005375"/>
    </source>
</evidence>
<proteinExistence type="inferred from homology"/>
<dbReference type="STRING" id="130081.M2WXF0"/>
<dbReference type="OMA" id="CSFAVFQ"/>
<dbReference type="GeneID" id="17087573"/>
<evidence type="ECO:0000313" key="2">
    <source>
        <dbReference type="EMBL" id="EME28720.1"/>
    </source>
</evidence>
<protein>
    <submittedName>
        <fullName evidence="2">Acid phosphatase</fullName>
        <ecNumber evidence="2">3.1.3.2</ecNumber>
    </submittedName>
</protein>
<dbReference type="Proteomes" id="UP000030680">
    <property type="component" value="Unassembled WGS sequence"/>
</dbReference>
<dbReference type="InterPro" id="IPR000560">
    <property type="entry name" value="His_Pase_clade-2"/>
</dbReference>